<sequence>MSALISSGTVSASAWMFLALSQMGGQQQANKIGQTFVQRLLEIGDIHASATILLALGDRNDAIEVYVSRNYFMEAILMTCLLMPTDWQRQSYLVRRWGEYVVSNSQQHLAIRCFMCTGVEPSEPWTSPTAPRFPEPRVKSPEPRPPSRQNEQPKPENSNRMTVKNSALKLITSFGPQANQSFKFPGLMSDDRTPTNVPGVTPIAESAVGESALSPGGLGSYKLNNARSLNHAMSRTGTPGGFTRNRLPSIGETPVDVQPPAFPAPKSLPTPVDSSSDKEKNAGDNAEKESTDKDGNGSEQPGLVLLTSARYDPNKDKDSQGPSPQTAVQAEPNKFESIKGLPSPPAAVFESLKDQAQTRNGSRDRKPEGLHIQWPPPEASESETGAYPEYTPSHEQTDTTVDTRSPASTFHSLKSGKSPSVSGRSIDQYISSLEEANYYAKQYRRQHLRTRDRRHTDADSSSRKLSSRNGSVDARGRSNTRHIQPAKRSPSSPVPMFPEEFAKYNASTESLGASTDTRKHRSRSKAGSRARTSSSTRERRRRSSSRGIDRKLKSSSRNASGRRSRGRSRDRGVSAIRSPTSPLPMSPSGDEIRKFEESLRLVEIDRERLRSQQRSTSRRPDRGTSARRDPSPDRRRPPTRSESRQAREANNAQPEPAPAADSSVDESHKPASSLAGLSAAERAKREQAAAELEARRLSLARRPSAPNIPLPGEIQAAAAPAASSIDSPPSSGGSGGSFSQRLRSRSNASRPSPDYPNASDSSSSRGRSTVPVGLPAAPGAMRYPKHSDGHVDEDSQGIPDLPTLPSTTYQADAAKISRSMSVPIVDYQPAVPSDLPHHPRYNPMIPRSRSTSRTRGPMGHRRDGSRDLHGISTNRYGSPPPVSVSIEGDGQQDSKATAPPILPELQHLTTPPPPPPAPDPGSRESLKDTGTINIVIDENAQVGNDLPRPFTTGPTSTAETQPVRETRRGSVEHRRGRSINESIATKIRNFTGRMRSTSRGPGARSPPTESPDKVSPYESIQMVTADNRI</sequence>
<keyword evidence="11" id="KW-1185">Reference proteome</keyword>
<keyword evidence="5" id="KW-0804">Transcription</keyword>
<dbReference type="PANTHER" id="PTHR15528">
    <property type="entry name" value="PEROXISOME PROLIFERATOR ACTIVATED RECEPTOR GAMMA COACTIVATOR 1 PGC-1 -RELATED"/>
    <property type="match status" value="1"/>
</dbReference>
<feature type="domain" description="Gem-associated protein 5 TPR" evidence="9">
    <location>
        <begin position="18"/>
        <end position="116"/>
    </location>
</feature>
<dbReference type="AlphaFoldDB" id="A0A0F4YIT5"/>
<proteinExistence type="predicted"/>
<reference evidence="10 11" key="1">
    <citation type="submission" date="2015-04" db="EMBL/GenBank/DDBJ databases">
        <authorList>
            <person name="Heijne W.H."/>
            <person name="Fedorova N.D."/>
            <person name="Nierman W.C."/>
            <person name="Vollebregt A.W."/>
            <person name="Zhao Z."/>
            <person name="Wu L."/>
            <person name="Kumar M."/>
            <person name="Stam H."/>
            <person name="van den Berg M.A."/>
            <person name="Pel H.J."/>
        </authorList>
    </citation>
    <scope>NUCLEOTIDE SEQUENCE [LARGE SCALE GENOMIC DNA]</scope>
    <source>
        <strain evidence="10 11">CBS 393.64</strain>
    </source>
</reference>
<accession>A0A0F4YIT5</accession>
<feature type="compositionally biased region" description="Polar residues" evidence="7">
    <location>
        <begin position="147"/>
        <end position="161"/>
    </location>
</feature>
<feature type="compositionally biased region" description="Basic and acidic residues" evidence="7">
    <location>
        <begin position="860"/>
        <end position="869"/>
    </location>
</feature>
<evidence type="ECO:0000256" key="6">
    <source>
        <dbReference type="ARBA" id="ARBA00023242"/>
    </source>
</evidence>
<dbReference type="EMBL" id="LASV01000555">
    <property type="protein sequence ID" value="KKA17786.1"/>
    <property type="molecule type" value="Genomic_DNA"/>
</dbReference>
<feature type="compositionally biased region" description="Basic and acidic residues" evidence="7">
    <location>
        <begin position="962"/>
        <end position="973"/>
    </location>
</feature>
<feature type="compositionally biased region" description="Basic and acidic residues" evidence="7">
    <location>
        <begin position="275"/>
        <end position="296"/>
    </location>
</feature>
<feature type="region of interest" description="Disordered" evidence="7">
    <location>
        <begin position="231"/>
        <end position="424"/>
    </location>
</feature>
<organism evidence="10 11">
    <name type="scientific">Rasamsonia emersonii (strain ATCC 16479 / CBS 393.64 / IMI 116815)</name>
    <dbReference type="NCBI Taxonomy" id="1408163"/>
    <lineage>
        <taxon>Eukaryota</taxon>
        <taxon>Fungi</taxon>
        <taxon>Dikarya</taxon>
        <taxon>Ascomycota</taxon>
        <taxon>Pezizomycotina</taxon>
        <taxon>Eurotiomycetes</taxon>
        <taxon>Eurotiomycetidae</taxon>
        <taxon>Eurotiales</taxon>
        <taxon>Trichocomaceae</taxon>
        <taxon>Rasamsonia</taxon>
    </lineage>
</organism>
<keyword evidence="4" id="KW-0805">Transcription regulation</keyword>
<evidence type="ECO:0000256" key="2">
    <source>
        <dbReference type="ARBA" id="ARBA00022553"/>
    </source>
</evidence>
<dbReference type="Pfam" id="PF23774">
    <property type="entry name" value="TPR_GEMI5"/>
    <property type="match status" value="1"/>
</dbReference>
<dbReference type="GO" id="GO:0003723">
    <property type="term" value="F:RNA binding"/>
    <property type="evidence" value="ECO:0007669"/>
    <property type="project" value="UniProtKB-KW"/>
</dbReference>
<feature type="region of interest" description="Disordered" evidence="7">
    <location>
        <begin position="443"/>
        <end position="806"/>
    </location>
</feature>
<evidence type="ECO:0000313" key="11">
    <source>
        <dbReference type="Proteomes" id="UP000053958"/>
    </source>
</evidence>
<dbReference type="OrthoDB" id="7326421at2759"/>
<feature type="compositionally biased region" description="Basic residues" evidence="7">
    <location>
        <begin position="443"/>
        <end position="453"/>
    </location>
</feature>
<dbReference type="Proteomes" id="UP000053958">
    <property type="component" value="Unassembled WGS sequence"/>
</dbReference>
<feature type="compositionally biased region" description="Low complexity" evidence="7">
    <location>
        <begin position="759"/>
        <end position="768"/>
    </location>
</feature>
<feature type="signal peptide" evidence="8">
    <location>
        <begin position="1"/>
        <end position="25"/>
    </location>
</feature>
<dbReference type="GO" id="GO:0045944">
    <property type="term" value="P:positive regulation of transcription by RNA polymerase II"/>
    <property type="evidence" value="ECO:0007669"/>
    <property type="project" value="TreeGrafter"/>
</dbReference>
<feature type="compositionally biased region" description="Low complexity" evidence="7">
    <location>
        <begin position="716"/>
        <end position="741"/>
    </location>
</feature>
<dbReference type="PANTHER" id="PTHR15528:SF11">
    <property type="entry name" value="FI18188P1"/>
    <property type="match status" value="1"/>
</dbReference>
<dbReference type="InterPro" id="IPR056421">
    <property type="entry name" value="TPR_GEMI5"/>
</dbReference>
<evidence type="ECO:0000256" key="7">
    <source>
        <dbReference type="SAM" id="MobiDB-lite"/>
    </source>
</evidence>
<feature type="compositionally biased region" description="Polar residues" evidence="7">
    <location>
        <begin position="398"/>
        <end position="424"/>
    </location>
</feature>
<keyword evidence="3" id="KW-0694">RNA-binding</keyword>
<feature type="compositionally biased region" description="Basic and acidic residues" evidence="7">
    <location>
        <begin position="590"/>
        <end position="610"/>
    </location>
</feature>
<evidence type="ECO:0000256" key="1">
    <source>
        <dbReference type="ARBA" id="ARBA00004123"/>
    </source>
</evidence>
<dbReference type="GO" id="GO:0003712">
    <property type="term" value="F:transcription coregulator activity"/>
    <property type="evidence" value="ECO:0007669"/>
    <property type="project" value="InterPro"/>
</dbReference>
<feature type="compositionally biased region" description="Basic and acidic residues" evidence="7">
    <location>
        <begin position="681"/>
        <end position="696"/>
    </location>
</feature>
<feature type="region of interest" description="Disordered" evidence="7">
    <location>
        <begin position="122"/>
        <end position="161"/>
    </location>
</feature>
<feature type="compositionally biased region" description="Pro residues" evidence="7">
    <location>
        <begin position="910"/>
        <end position="919"/>
    </location>
</feature>
<evidence type="ECO:0000256" key="4">
    <source>
        <dbReference type="ARBA" id="ARBA00023015"/>
    </source>
</evidence>
<dbReference type="GeneID" id="25320536"/>
<keyword evidence="8" id="KW-0732">Signal</keyword>
<feature type="chain" id="PRO_5002481719" evidence="8">
    <location>
        <begin position="26"/>
        <end position="1029"/>
    </location>
</feature>
<protein>
    <submittedName>
        <fullName evidence="10">WD domain, G-beta repeat protein</fullName>
    </submittedName>
</protein>
<evidence type="ECO:0000313" key="10">
    <source>
        <dbReference type="EMBL" id="KKA17786.1"/>
    </source>
</evidence>
<feature type="compositionally biased region" description="Low complexity" evidence="7">
    <location>
        <begin position="648"/>
        <end position="660"/>
    </location>
</feature>
<dbReference type="RefSeq" id="XP_013324398.1">
    <property type="nucleotide sequence ID" value="XM_013468944.1"/>
</dbReference>
<dbReference type="GO" id="GO:0005634">
    <property type="term" value="C:nucleus"/>
    <property type="evidence" value="ECO:0007669"/>
    <property type="project" value="UniProtKB-SubCell"/>
</dbReference>
<evidence type="ECO:0000256" key="3">
    <source>
        <dbReference type="ARBA" id="ARBA00022884"/>
    </source>
</evidence>
<dbReference type="InterPro" id="IPR034605">
    <property type="entry name" value="PGC-1"/>
</dbReference>
<comment type="subcellular location">
    <subcellularLocation>
        <location evidence="1">Nucleus</location>
    </subcellularLocation>
</comment>
<comment type="caution">
    <text evidence="10">The sequence shown here is derived from an EMBL/GenBank/DDBJ whole genome shotgun (WGS) entry which is preliminary data.</text>
</comment>
<evidence type="ECO:0000259" key="9">
    <source>
        <dbReference type="Pfam" id="PF23774"/>
    </source>
</evidence>
<keyword evidence="2" id="KW-0597">Phosphoprotein</keyword>
<evidence type="ECO:0000256" key="5">
    <source>
        <dbReference type="ARBA" id="ARBA00023163"/>
    </source>
</evidence>
<evidence type="ECO:0000256" key="8">
    <source>
        <dbReference type="SAM" id="SignalP"/>
    </source>
</evidence>
<feature type="compositionally biased region" description="Polar residues" evidence="7">
    <location>
        <begin position="505"/>
        <end position="515"/>
    </location>
</feature>
<feature type="compositionally biased region" description="Basic and acidic residues" evidence="7">
    <location>
        <begin position="618"/>
        <end position="647"/>
    </location>
</feature>
<name>A0A0F4YIT5_RASE3</name>
<dbReference type="STRING" id="1408163.A0A0F4YIT5"/>
<keyword evidence="6" id="KW-0539">Nucleus</keyword>
<gene>
    <name evidence="10" type="ORF">T310_8276</name>
</gene>
<feature type="compositionally biased region" description="Basic residues" evidence="7">
    <location>
        <begin position="518"/>
        <end position="528"/>
    </location>
</feature>
<feature type="region of interest" description="Disordered" evidence="7">
    <location>
        <begin position="831"/>
        <end position="1029"/>
    </location>
</feature>